<organism evidence="5 6">
    <name type="scientific">Rhodopirellula baltica (strain DSM 10527 / NCIMB 13988 / SH1)</name>
    <dbReference type="NCBI Taxonomy" id="243090"/>
    <lineage>
        <taxon>Bacteria</taxon>
        <taxon>Pseudomonadati</taxon>
        <taxon>Planctomycetota</taxon>
        <taxon>Planctomycetia</taxon>
        <taxon>Pirellulales</taxon>
        <taxon>Pirellulaceae</taxon>
        <taxon>Rhodopirellula</taxon>
    </lineage>
</organism>
<dbReference type="PROSITE" id="PS50293">
    <property type="entry name" value="TPR_REGION"/>
    <property type="match status" value="1"/>
</dbReference>
<dbReference type="InParanoid" id="Q7UQC7"/>
<dbReference type="AlphaFoldDB" id="Q7UQC7"/>
<dbReference type="HOGENOM" id="CLU_359764_0_0_0"/>
<evidence type="ECO:0000256" key="1">
    <source>
        <dbReference type="ARBA" id="ARBA00022737"/>
    </source>
</evidence>
<keyword evidence="1" id="KW-0677">Repeat</keyword>
<dbReference type="InterPro" id="IPR011990">
    <property type="entry name" value="TPR-like_helical_dom_sf"/>
</dbReference>
<feature type="repeat" description="TPR" evidence="3">
    <location>
        <begin position="407"/>
        <end position="440"/>
    </location>
</feature>
<dbReference type="InterPro" id="IPR050498">
    <property type="entry name" value="Ycf3"/>
</dbReference>
<dbReference type="Pfam" id="PF14559">
    <property type="entry name" value="TPR_19"/>
    <property type="match status" value="1"/>
</dbReference>
<sequence length="778" mass="85716">MVSKPCRPFTNRHSSSRLGGIASGQTSTSQTSRSRFSDSPGICRVTNTLCFIVSIPKRDVSSTRFPFAAFSETDIMDLCPATRASRFLKMIRWSSSAKHRVPDLRTETAPFPELVCHVLRTDCAETDSGNRIPTPSNLPPTLRRDFWMNHRRSGQRSPSNLSRPFADTFSHPRVLASVAIVCLSALPVHSLQAAPQQAAESTLEQTPATETAPVEEAKPAPPVAPALPGAPPLLPSQMKQSADPGQADLDEAVLKRIDAESNEDLEAVASLIESALAKGLDDENQSFAKKMLGSIQLQRGQGLAGAMTRMRGRRALQVRDEALRVLDQAIENDPELAEAHMLIARLNLLPDGDEERIAKATSAAIKLLQDDPKELSTAYLLRAMTQDKTDDQLADLTKAIELDPSNAEAVRQRAGLRMQEGDFDKAVEDLQKVLELDPTNEQIAAATVQQLVELDRADDALELLSKTIQARPSEGLYRLRALLYTNMDREDDALADLNKALAMQPKDPIALLQRAEISLRRDDVKDAKRDLDAAIDLAPQVEQLDQAIVVRCFIAVEEGRMADAINDMKILIDRSPDDVYRQLQLANLYLQDDRPRQAIDMLSGVLDRDPKNASVLRSRGDAYLAVGDHAEAIADYEKALTNLNADNETDAIILPSVLNNLAWVLATSPKDEVRNGARSLELGLRAVEMTNESEGHILSTLAAGYAESGDFENAVKWSEKAVEAAKKELEEGASEESVQLKQLQEELESYRVKEPWREKQDTEENQIPLLSPDDLIDT</sequence>
<dbReference type="SMART" id="SM00028">
    <property type="entry name" value="TPR"/>
    <property type="match status" value="7"/>
</dbReference>
<dbReference type="eggNOG" id="COG0457">
    <property type="taxonomic scope" value="Bacteria"/>
</dbReference>
<reference evidence="5 6" key="1">
    <citation type="journal article" date="2003" name="Proc. Natl. Acad. Sci. U.S.A.">
        <title>Complete genome sequence of the marine planctomycete Pirellula sp. strain 1.</title>
        <authorList>
            <person name="Gloeckner F.O."/>
            <person name="Kube M."/>
            <person name="Bauer M."/>
            <person name="Teeling H."/>
            <person name="Lombardot T."/>
            <person name="Ludwig W."/>
            <person name="Gade D."/>
            <person name="Beck A."/>
            <person name="Borzym K."/>
            <person name="Heitmann K."/>
            <person name="Rabus R."/>
            <person name="Schlesner H."/>
            <person name="Amann R."/>
            <person name="Reinhardt R."/>
        </authorList>
    </citation>
    <scope>NUCLEOTIDE SEQUENCE [LARGE SCALE GENOMIC DNA]</scope>
    <source>
        <strain evidence="6">DSM 10527 / NCIMB 13988 / SH1</strain>
    </source>
</reference>
<dbReference type="PANTHER" id="PTHR44858:SF1">
    <property type="entry name" value="UDP-N-ACETYLGLUCOSAMINE--PEPTIDE N-ACETYLGLUCOSAMINYLTRANSFERASE SPINDLY-RELATED"/>
    <property type="match status" value="1"/>
</dbReference>
<dbReference type="PROSITE" id="PS50005">
    <property type="entry name" value="TPR"/>
    <property type="match status" value="3"/>
</dbReference>
<dbReference type="KEGG" id="rba:RB6395"/>
<dbReference type="PANTHER" id="PTHR44858">
    <property type="entry name" value="TETRATRICOPEPTIDE REPEAT PROTEIN 6"/>
    <property type="match status" value="1"/>
</dbReference>
<dbReference type="STRING" id="243090.RB6395"/>
<evidence type="ECO:0000256" key="3">
    <source>
        <dbReference type="PROSITE-ProRule" id="PRU00339"/>
    </source>
</evidence>
<feature type="region of interest" description="Disordered" evidence="4">
    <location>
        <begin position="1"/>
        <end position="38"/>
    </location>
</feature>
<dbReference type="SUPFAM" id="SSF48452">
    <property type="entry name" value="TPR-like"/>
    <property type="match status" value="2"/>
</dbReference>
<gene>
    <name evidence="5" type="ordered locus">RB6395</name>
</gene>
<evidence type="ECO:0000313" key="6">
    <source>
        <dbReference type="Proteomes" id="UP000001025"/>
    </source>
</evidence>
<feature type="compositionally biased region" description="Pro residues" evidence="4">
    <location>
        <begin position="219"/>
        <end position="234"/>
    </location>
</feature>
<feature type="region of interest" description="Disordered" evidence="4">
    <location>
        <begin position="197"/>
        <end position="245"/>
    </location>
</feature>
<dbReference type="Gene3D" id="1.25.40.10">
    <property type="entry name" value="Tetratricopeptide repeat domain"/>
    <property type="match status" value="4"/>
</dbReference>
<dbReference type="Proteomes" id="UP000001025">
    <property type="component" value="Chromosome"/>
</dbReference>
<evidence type="ECO:0000256" key="2">
    <source>
        <dbReference type="ARBA" id="ARBA00022803"/>
    </source>
</evidence>
<dbReference type="EMBL" id="BX294144">
    <property type="protein sequence ID" value="CAD74776.1"/>
    <property type="molecule type" value="Genomic_DNA"/>
</dbReference>
<dbReference type="Pfam" id="PF13432">
    <property type="entry name" value="TPR_16"/>
    <property type="match status" value="2"/>
</dbReference>
<feature type="compositionally biased region" description="Low complexity" evidence="4">
    <location>
        <begin position="23"/>
        <end position="38"/>
    </location>
</feature>
<dbReference type="PATRIC" id="fig|243090.15.peg.3091"/>
<evidence type="ECO:0000313" key="5">
    <source>
        <dbReference type="EMBL" id="CAD74776.1"/>
    </source>
</evidence>
<name>Q7UQC7_RHOBA</name>
<evidence type="ECO:0000256" key="4">
    <source>
        <dbReference type="SAM" id="MobiDB-lite"/>
    </source>
</evidence>
<dbReference type="OrthoDB" id="250076at2"/>
<accession>Q7UQC7</accession>
<feature type="region of interest" description="Disordered" evidence="4">
    <location>
        <begin position="752"/>
        <end position="778"/>
    </location>
</feature>
<feature type="repeat" description="TPR" evidence="3">
    <location>
        <begin position="613"/>
        <end position="646"/>
    </location>
</feature>
<feature type="repeat" description="TPR" evidence="3">
    <location>
        <begin position="474"/>
        <end position="507"/>
    </location>
</feature>
<dbReference type="InterPro" id="IPR019734">
    <property type="entry name" value="TPR_rpt"/>
</dbReference>
<keyword evidence="2 3" id="KW-0802">TPR repeat</keyword>
<proteinExistence type="predicted"/>
<dbReference type="EnsemblBacteria" id="CAD74776">
    <property type="protein sequence ID" value="CAD74776"/>
    <property type="gene ID" value="RB6395"/>
</dbReference>
<protein>
    <submittedName>
        <fullName evidence="5">Probable PKR inhibitor (Translation regulation)</fullName>
    </submittedName>
</protein>
<feature type="compositionally biased region" description="Basic and acidic residues" evidence="4">
    <location>
        <begin position="752"/>
        <end position="762"/>
    </location>
</feature>
<keyword evidence="6" id="KW-1185">Reference proteome</keyword>